<sequence length="312" mass="36478">MASERANQNVNTKKVSVKLNNEKTLEIYNNVINNDLFSCELLFSDMSDNLKEIINKYDNTINMLNNTFLVITRIKLYDININNDILVNYSNNIMTYTNKLFNDNVFVKEISNLNCDFNCNIDDSFYYKYNDISFILPFKSSEYITSIVCDKIKLVIGPLLDKYFRTLNDLIMYMYLYNDNKDILKSEKIDKIKFKCKNNFNDPKIIFPVIDKNEAGQSVIKFGDRRDKSKNKKVSLDKPKEKLNLNTLGANKNWDNIDESITESKLKDAKKKNNKKNSRIEIKKKKDDVESSDEEITHSNKINSNELEEDSD</sequence>
<dbReference type="OrthoDB" id="26315at10239"/>
<evidence type="ECO:0000313" key="2">
    <source>
        <dbReference type="EMBL" id="AAG02759.1"/>
    </source>
</evidence>
<accession>Q9EMZ6</accession>
<dbReference type="GeneID" id="1494643"/>
<proteinExistence type="predicted"/>
<dbReference type="RefSeq" id="NP_064835.1">
    <property type="nucleotide sequence ID" value="NC_002520.1"/>
</dbReference>
<protein>
    <submittedName>
        <fullName evidence="2">AMV053</fullName>
    </submittedName>
</protein>
<gene>
    <name evidence="2" type="primary">AMV053</name>
</gene>
<feature type="compositionally biased region" description="Basic residues" evidence="1">
    <location>
        <begin position="268"/>
        <end position="277"/>
    </location>
</feature>
<dbReference type="Proteomes" id="UP000000872">
    <property type="component" value="Segment"/>
</dbReference>
<keyword evidence="3" id="KW-1185">Reference proteome</keyword>
<feature type="compositionally biased region" description="Basic and acidic residues" evidence="1">
    <location>
        <begin position="278"/>
        <end position="289"/>
    </location>
</feature>
<dbReference type="EMBL" id="AF250284">
    <property type="protein sequence ID" value="AAG02759.1"/>
    <property type="molecule type" value="Genomic_DNA"/>
</dbReference>
<organism evidence="2 3">
    <name type="scientific">Amsacta moorei entomopoxvirus</name>
    <name type="common">AmEPV</name>
    <dbReference type="NCBI Taxonomy" id="28321"/>
    <lineage>
        <taxon>Viruses</taxon>
        <taxon>Varidnaviria</taxon>
        <taxon>Bamfordvirae</taxon>
        <taxon>Nucleocytoviricota</taxon>
        <taxon>Pokkesviricetes</taxon>
        <taxon>Chitovirales</taxon>
        <taxon>Poxviridae</taxon>
        <taxon>Entomopoxvirinae</taxon>
        <taxon>Betaentomopoxvirus</taxon>
    </lineage>
</organism>
<reference evidence="2 3" key="1">
    <citation type="journal article" date="2000" name="Virology">
        <title>Complete genomic sequence of the Amsacta moorei entomopoxvirus: analysis and comparison with other poxviruses.</title>
        <authorList>
            <person name="Bawden A.L."/>
            <person name="Glassberg K.J."/>
            <person name="Diggans J."/>
            <person name="Shaw R."/>
            <person name="Farmerie W."/>
            <person name="Moyer R.W."/>
        </authorList>
    </citation>
    <scope>NUCLEOTIDE SEQUENCE [LARGE SCALE GENOMIC DNA]</scope>
</reference>
<evidence type="ECO:0000313" key="3">
    <source>
        <dbReference type="Proteomes" id="UP000000872"/>
    </source>
</evidence>
<dbReference type="KEGG" id="vg:1494643"/>
<feature type="region of interest" description="Disordered" evidence="1">
    <location>
        <begin position="266"/>
        <end position="312"/>
    </location>
</feature>
<evidence type="ECO:0000256" key="1">
    <source>
        <dbReference type="SAM" id="MobiDB-lite"/>
    </source>
</evidence>
<name>Q9EMZ6_AMEPV</name>
<organismHost>
    <name type="scientific">Amsacta</name>
    <dbReference type="NCBI Taxonomy" id="340055"/>
</organismHost>